<organism evidence="1 2">
    <name type="scientific">Candidatus Electrothrix marina</name>
    <dbReference type="NCBI Taxonomy" id="1859130"/>
    <lineage>
        <taxon>Bacteria</taxon>
        <taxon>Pseudomonadati</taxon>
        <taxon>Thermodesulfobacteriota</taxon>
        <taxon>Desulfobulbia</taxon>
        <taxon>Desulfobulbales</taxon>
        <taxon>Desulfobulbaceae</taxon>
        <taxon>Candidatus Electrothrix</taxon>
    </lineage>
</organism>
<dbReference type="EMBL" id="MTKS01000062">
    <property type="protein sequence ID" value="RWX51926.1"/>
    <property type="molecule type" value="Genomic_DNA"/>
</dbReference>
<keyword evidence="1" id="KW-0131">Cell cycle</keyword>
<protein>
    <submittedName>
        <fullName evidence="1">Cell division protein ZapA</fullName>
    </submittedName>
</protein>
<comment type="caution">
    <text evidence="1">The sequence shown here is derived from an EMBL/GenBank/DDBJ whole genome shotgun (WGS) entry which is preliminary data.</text>
</comment>
<dbReference type="AlphaFoldDB" id="A0A444JFQ3"/>
<gene>
    <name evidence="1" type="ORF">VU01_10629</name>
</gene>
<keyword evidence="1" id="KW-0132">Cell division</keyword>
<sequence>MEERLISFTLYGQEFSFYSDVPDDEVQEAVSILRQELDEPEEVGSTTTVPSSTLLVLACLRIAARHVSLKRDFDEFYAERKKYKGSNELISALIGRVSAALNK</sequence>
<evidence type="ECO:0000313" key="1">
    <source>
        <dbReference type="EMBL" id="RWX51926.1"/>
    </source>
</evidence>
<dbReference type="Pfam" id="PF05164">
    <property type="entry name" value="ZapA"/>
    <property type="match status" value="1"/>
</dbReference>
<proteinExistence type="predicted"/>
<dbReference type="GO" id="GO:0051301">
    <property type="term" value="P:cell division"/>
    <property type="evidence" value="ECO:0007669"/>
    <property type="project" value="UniProtKB-KW"/>
</dbReference>
<keyword evidence="2" id="KW-1185">Reference proteome</keyword>
<accession>A0A444JFQ3</accession>
<dbReference type="InterPro" id="IPR036192">
    <property type="entry name" value="Cell_div_ZapA-like_sf"/>
</dbReference>
<evidence type="ECO:0000313" key="2">
    <source>
        <dbReference type="Proteomes" id="UP000288892"/>
    </source>
</evidence>
<dbReference type="SUPFAM" id="SSF102829">
    <property type="entry name" value="Cell division protein ZapA-like"/>
    <property type="match status" value="1"/>
</dbReference>
<dbReference type="InterPro" id="IPR007838">
    <property type="entry name" value="Cell_div_ZapA-like"/>
</dbReference>
<name>A0A444JFQ3_9BACT</name>
<reference evidence="1 2" key="1">
    <citation type="submission" date="2017-01" db="EMBL/GenBank/DDBJ databases">
        <title>The cable genome- insights into the physiology and evolution of filamentous bacteria capable of sulfide oxidation via long distance electron transfer.</title>
        <authorList>
            <person name="Schreiber L."/>
            <person name="Bjerg J.T."/>
            <person name="Boggild A."/>
            <person name="Van De Vossenberg J."/>
            <person name="Meysman F."/>
            <person name="Nielsen L.P."/>
            <person name="Schramm A."/>
            <person name="Kjeldsen K.U."/>
        </authorList>
    </citation>
    <scope>NUCLEOTIDE SEQUENCE [LARGE SCALE GENOMIC DNA]</scope>
    <source>
        <strain evidence="1">A5</strain>
    </source>
</reference>
<dbReference type="Proteomes" id="UP000288892">
    <property type="component" value="Unassembled WGS sequence"/>
</dbReference>